<dbReference type="RefSeq" id="XP_013338943.1">
    <property type="nucleotide sequence ID" value="XM_013483489.1"/>
</dbReference>
<proteinExistence type="predicted"/>
<dbReference type="HOGENOM" id="CLU_1578214_0_0_1"/>
<evidence type="ECO:0000313" key="2">
    <source>
        <dbReference type="Proteomes" id="UP000030641"/>
    </source>
</evidence>
<dbReference type="GeneID" id="25369137"/>
<dbReference type="InParanoid" id="A0A074Y8B6"/>
<protein>
    <submittedName>
        <fullName evidence="1">Uncharacterized protein</fullName>
    </submittedName>
</protein>
<organism evidence="1 2">
    <name type="scientific">Aureobasidium subglaciale (strain EXF-2481)</name>
    <name type="common">Aureobasidium pullulans var. subglaciale</name>
    <dbReference type="NCBI Taxonomy" id="1043005"/>
    <lineage>
        <taxon>Eukaryota</taxon>
        <taxon>Fungi</taxon>
        <taxon>Dikarya</taxon>
        <taxon>Ascomycota</taxon>
        <taxon>Pezizomycotina</taxon>
        <taxon>Dothideomycetes</taxon>
        <taxon>Dothideomycetidae</taxon>
        <taxon>Dothideales</taxon>
        <taxon>Saccotheciaceae</taxon>
        <taxon>Aureobasidium</taxon>
    </lineage>
</organism>
<sequence>MVMGDIARDCGLYRRSRVLASERLGSEYRRMPRKLLIDVGGVMCLLAARHGVYAFNTLCRWHPTDRLMRSKSCVTVSCRWVLVEKVTDPSNSRFTAAACQRTCLGCLVSTATRCLPRSCQQAAPLSTIESCHKALHWLCSQYDAGRIVAGLQREGAEPSRCWTRKPRLN</sequence>
<accession>A0A074Y8B6</accession>
<dbReference type="Proteomes" id="UP000030641">
    <property type="component" value="Unassembled WGS sequence"/>
</dbReference>
<dbReference type="AlphaFoldDB" id="A0A074Y8B6"/>
<evidence type="ECO:0000313" key="1">
    <source>
        <dbReference type="EMBL" id="KEQ90457.1"/>
    </source>
</evidence>
<name>A0A074Y8B6_AURSE</name>
<keyword evidence="2" id="KW-1185">Reference proteome</keyword>
<reference evidence="1 2" key="1">
    <citation type="journal article" date="2014" name="BMC Genomics">
        <title>Genome sequencing of four Aureobasidium pullulans varieties: biotechnological potential, stress tolerance, and description of new species.</title>
        <authorList>
            <person name="Gostin Ar C."/>
            <person name="Ohm R.A."/>
            <person name="Kogej T."/>
            <person name="Sonjak S."/>
            <person name="Turk M."/>
            <person name="Zajc J."/>
            <person name="Zalar P."/>
            <person name="Grube M."/>
            <person name="Sun H."/>
            <person name="Han J."/>
            <person name="Sharma A."/>
            <person name="Chiniquy J."/>
            <person name="Ngan C.Y."/>
            <person name="Lipzen A."/>
            <person name="Barry K."/>
            <person name="Grigoriev I.V."/>
            <person name="Gunde-Cimerman N."/>
        </authorList>
    </citation>
    <scope>NUCLEOTIDE SEQUENCE [LARGE SCALE GENOMIC DNA]</scope>
    <source>
        <strain evidence="1 2">EXF-2481</strain>
    </source>
</reference>
<dbReference type="EMBL" id="KL584791">
    <property type="protein sequence ID" value="KEQ90457.1"/>
    <property type="molecule type" value="Genomic_DNA"/>
</dbReference>
<gene>
    <name evidence="1" type="ORF">AUEXF2481DRAFT_570622</name>
</gene>